<gene>
    <name evidence="1" type="ORF">J2S70_000814</name>
</gene>
<accession>A0ABT9NGC5</accession>
<reference evidence="1 2" key="1">
    <citation type="submission" date="2023-07" db="EMBL/GenBank/DDBJ databases">
        <title>Sequencing the genomes of 1000 actinobacteria strains.</title>
        <authorList>
            <person name="Klenk H.-P."/>
        </authorList>
    </citation>
    <scope>NUCLEOTIDE SEQUENCE [LARGE SCALE GENOMIC DNA]</scope>
    <source>
        <strain evidence="1 2">DSM 17163</strain>
    </source>
</reference>
<name>A0ABT9NGC5_9ACTO</name>
<dbReference type="RefSeq" id="WP_307682464.1">
    <property type="nucleotide sequence ID" value="NZ_JAUSQX010000001.1"/>
</dbReference>
<evidence type="ECO:0000313" key="2">
    <source>
        <dbReference type="Proteomes" id="UP001243212"/>
    </source>
</evidence>
<sequence length="92" mass="10530">MTFTYDDYGDTVLYDVFYEAGTYYGGVLAALEDEAKARGAHERAREIFERHLALNRERASINPDDREALIACTEKRHKLANECKERAIKQSA</sequence>
<dbReference type="Proteomes" id="UP001243212">
    <property type="component" value="Unassembled WGS sequence"/>
</dbReference>
<keyword evidence="2" id="KW-1185">Reference proteome</keyword>
<comment type="caution">
    <text evidence="1">The sequence shown here is derived from an EMBL/GenBank/DDBJ whole genome shotgun (WGS) entry which is preliminary data.</text>
</comment>
<protein>
    <submittedName>
        <fullName evidence="1">Uncharacterized protein</fullName>
    </submittedName>
</protein>
<organism evidence="1 2">
    <name type="scientific">Trueperella bonasi</name>
    <dbReference type="NCBI Taxonomy" id="312286"/>
    <lineage>
        <taxon>Bacteria</taxon>
        <taxon>Bacillati</taxon>
        <taxon>Actinomycetota</taxon>
        <taxon>Actinomycetes</taxon>
        <taxon>Actinomycetales</taxon>
        <taxon>Actinomycetaceae</taxon>
        <taxon>Trueperella</taxon>
    </lineage>
</organism>
<proteinExistence type="predicted"/>
<evidence type="ECO:0000313" key="1">
    <source>
        <dbReference type="EMBL" id="MDP9806232.1"/>
    </source>
</evidence>
<dbReference type="EMBL" id="JAUSQX010000001">
    <property type="protein sequence ID" value="MDP9806232.1"/>
    <property type="molecule type" value="Genomic_DNA"/>
</dbReference>